<dbReference type="Pfam" id="PF00174">
    <property type="entry name" value="Oxidored_molyb"/>
    <property type="match status" value="1"/>
</dbReference>
<proteinExistence type="predicted"/>
<evidence type="ECO:0000259" key="1">
    <source>
        <dbReference type="Pfam" id="PF00174"/>
    </source>
</evidence>
<protein>
    <submittedName>
        <fullName evidence="2">Molybdopterin-dependent oxidoreductase</fullName>
    </submittedName>
</protein>
<evidence type="ECO:0000313" key="3">
    <source>
        <dbReference type="Proteomes" id="UP000702544"/>
    </source>
</evidence>
<sequence>MSRNVGRRSFIVTAAAAFAAACGWDGGRTFRPVLSGVSRFNDWVSARIFSSTRRAPKYDPSERSRSFPAYHISAMTPTVDDIAAWRLEVGGLVRTPLSLSLDEIRAMESVTYTVKHHCVEGWSAIATWTGTPFRAVAERAGVLPEARYVRFDTFDRNYYNGWDLDSAYHPETILAYGFNGQDLRPDHGAPLRLYAPHKLGYKLTKYLTRVTFTDERPGGYWEDQGYPWFAGV</sequence>
<gene>
    <name evidence="2" type="ORF">GWO12_08035</name>
</gene>
<dbReference type="PANTHER" id="PTHR43032:SF2">
    <property type="entry name" value="BLL0505 PROTEIN"/>
    <property type="match status" value="1"/>
</dbReference>
<dbReference type="PROSITE" id="PS51257">
    <property type="entry name" value="PROKAR_LIPOPROTEIN"/>
    <property type="match status" value="1"/>
</dbReference>
<dbReference type="InterPro" id="IPR036374">
    <property type="entry name" value="OxRdtase_Mopterin-bd_sf"/>
</dbReference>
<dbReference type="AlphaFoldDB" id="A0AAE5CAX2"/>
<reference evidence="2 3" key="1">
    <citation type="submission" date="2020-01" db="EMBL/GenBank/DDBJ databases">
        <title>Genomes assembled from Gulf of Kutch pelagic sediment metagenomes.</title>
        <authorList>
            <person name="Chandrashekar M."/>
            <person name="Mahajan M.S."/>
            <person name="Dave K.J."/>
            <person name="Vatsa P."/>
            <person name="Nathani N.M."/>
        </authorList>
    </citation>
    <scope>NUCLEOTIDE SEQUENCE [LARGE SCALE GENOMIC DNA]</scope>
    <source>
        <strain evidence="2">KS3-K002</strain>
    </source>
</reference>
<evidence type="ECO:0000313" key="2">
    <source>
        <dbReference type="EMBL" id="NIR75047.1"/>
    </source>
</evidence>
<dbReference type="PANTHER" id="PTHR43032">
    <property type="entry name" value="PROTEIN-METHIONINE-SULFOXIDE REDUCTASE"/>
    <property type="match status" value="1"/>
</dbReference>
<dbReference type="Gene3D" id="3.90.420.10">
    <property type="entry name" value="Oxidoreductase, molybdopterin-binding domain"/>
    <property type="match status" value="1"/>
</dbReference>
<dbReference type="InterPro" id="IPR000572">
    <property type="entry name" value="OxRdtase_Mopterin-bd_dom"/>
</dbReference>
<feature type="domain" description="Oxidoreductase molybdopterin-binding" evidence="1">
    <location>
        <begin position="77"/>
        <end position="221"/>
    </location>
</feature>
<organism evidence="2 3">
    <name type="scientific">Candidatus Kutchimonas denitrificans</name>
    <dbReference type="NCBI Taxonomy" id="3056748"/>
    <lineage>
        <taxon>Bacteria</taxon>
        <taxon>Pseudomonadati</taxon>
        <taxon>Gemmatimonadota</taxon>
        <taxon>Gemmatimonadia</taxon>
        <taxon>Candidatus Palauibacterales</taxon>
        <taxon>Candidatus Palauibacteraceae</taxon>
        <taxon>Candidatus Kutchimonas</taxon>
    </lineage>
</organism>
<accession>A0AAE5CAX2</accession>
<comment type="caution">
    <text evidence="2">The sequence shown here is derived from an EMBL/GenBank/DDBJ whole genome shotgun (WGS) entry which is preliminary data.</text>
</comment>
<dbReference type="SUPFAM" id="SSF56524">
    <property type="entry name" value="Oxidoreductase molybdopterin-binding domain"/>
    <property type="match status" value="1"/>
</dbReference>
<name>A0AAE5CAX2_9BACT</name>
<dbReference type="EMBL" id="JAACAK010000058">
    <property type="protein sequence ID" value="NIR75047.1"/>
    <property type="molecule type" value="Genomic_DNA"/>
</dbReference>
<dbReference type="Proteomes" id="UP000702544">
    <property type="component" value="Unassembled WGS sequence"/>
</dbReference>